<proteinExistence type="predicted"/>
<accession>U9UL75</accession>
<dbReference type="AlphaFoldDB" id="U9UL75"/>
<sequence>MEAFLMLLILSFFWFLVFNFGNEMGLGLQFWLVSVNEEIHLACEELKIPNLCQNILVNYKDIEVDCLSIVWLEGVIKEHVTQCFCELALALEDEWNGDSHLLFELDKHIS</sequence>
<organism evidence="2">
    <name type="scientific">Rhizophagus irregularis (strain DAOM 181602 / DAOM 197198 / MUCL 43194)</name>
    <name type="common">Arbuscular mycorrhizal fungus</name>
    <name type="synonym">Glomus intraradices</name>
    <dbReference type="NCBI Taxonomy" id="747089"/>
    <lineage>
        <taxon>Eukaryota</taxon>
        <taxon>Fungi</taxon>
        <taxon>Fungi incertae sedis</taxon>
        <taxon>Mucoromycota</taxon>
        <taxon>Glomeromycotina</taxon>
        <taxon>Glomeromycetes</taxon>
        <taxon>Glomerales</taxon>
        <taxon>Glomeraceae</taxon>
        <taxon>Rhizophagus</taxon>
    </lineage>
</organism>
<gene>
    <name evidence="2" type="ORF">GLOINDRAFT_319617</name>
</gene>
<feature type="signal peptide" evidence="1">
    <location>
        <begin position="1"/>
        <end position="21"/>
    </location>
</feature>
<reference evidence="2" key="1">
    <citation type="submission" date="2013-07" db="EMBL/GenBank/DDBJ databases">
        <title>The genome of an arbuscular mycorrhizal fungus provides insights into the evolution of the oldest plant symbiosis.</title>
        <authorList>
            <consortium name="DOE Joint Genome Institute"/>
            <person name="Tisserant E."/>
            <person name="Malbreil M."/>
            <person name="Kuo A."/>
            <person name="Kohler A."/>
            <person name="Symeonidi A."/>
            <person name="Balestrini R."/>
            <person name="Charron P."/>
            <person name="Duensing N."/>
            <person name="Frei-dit-Frey N."/>
            <person name="Gianinazzi-Pearson V."/>
            <person name="Gilbert B."/>
            <person name="Handa Y."/>
            <person name="Hijri M."/>
            <person name="Kaul R."/>
            <person name="Kawaguchi M."/>
            <person name="Krajinski F."/>
            <person name="Lammers P."/>
            <person name="Lapierre D."/>
            <person name="Masclaux F.G."/>
            <person name="Murat C."/>
            <person name="Morin E."/>
            <person name="Ndikumana S."/>
            <person name="Pagni M."/>
            <person name="Petitpierre D."/>
            <person name="Requena N."/>
            <person name="Rosikiewicz P."/>
            <person name="Riley R."/>
            <person name="Saito K."/>
            <person name="San Clemente H."/>
            <person name="Shapiro H."/>
            <person name="van Tuinen D."/>
            <person name="Becard G."/>
            <person name="Bonfante P."/>
            <person name="Paszkowski U."/>
            <person name="Shachar-Hill Y."/>
            <person name="Young J.P."/>
            <person name="Sanders I.R."/>
            <person name="Henrissat B."/>
            <person name="Rensing S.A."/>
            <person name="Grigoriev I.V."/>
            <person name="Corradi N."/>
            <person name="Roux C."/>
            <person name="Martin F."/>
        </authorList>
    </citation>
    <scope>NUCLEOTIDE SEQUENCE</scope>
    <source>
        <strain evidence="2">DAOM 197198</strain>
    </source>
</reference>
<evidence type="ECO:0000256" key="1">
    <source>
        <dbReference type="SAM" id="SignalP"/>
    </source>
</evidence>
<dbReference type="HOGENOM" id="CLU_2172349_0_0_1"/>
<protein>
    <submittedName>
        <fullName evidence="2">Uncharacterized protein</fullName>
    </submittedName>
</protein>
<name>U9UL75_RHIID</name>
<feature type="chain" id="PRO_5004689605" evidence="1">
    <location>
        <begin position="22"/>
        <end position="110"/>
    </location>
</feature>
<keyword evidence="1" id="KW-0732">Signal</keyword>
<dbReference type="EMBL" id="KI276689">
    <property type="protein sequence ID" value="ESA21154.1"/>
    <property type="molecule type" value="Genomic_DNA"/>
</dbReference>
<evidence type="ECO:0000313" key="2">
    <source>
        <dbReference type="EMBL" id="ESA21154.1"/>
    </source>
</evidence>
<dbReference type="VEuPathDB" id="FungiDB:RhiirFUN_014179"/>